<comment type="catalytic activity">
    <reaction evidence="1">
        <text>[(1-&gt;4)-alpha-D-glucosyl](n) + phosphate = [(1-&gt;4)-alpha-D-glucosyl](n-1) + alpha-D-glucose 1-phosphate</text>
        <dbReference type="Rhea" id="RHEA:41732"/>
        <dbReference type="Rhea" id="RHEA-COMP:9584"/>
        <dbReference type="Rhea" id="RHEA-COMP:9586"/>
        <dbReference type="ChEBI" id="CHEBI:15444"/>
        <dbReference type="ChEBI" id="CHEBI:43474"/>
        <dbReference type="ChEBI" id="CHEBI:58601"/>
        <dbReference type="EC" id="2.4.1.1"/>
    </reaction>
</comment>
<dbReference type="SUPFAM" id="SSF53756">
    <property type="entry name" value="UDP-Glycosyltransferase/glycogen phosphorylase"/>
    <property type="match status" value="1"/>
</dbReference>
<sequence>MTLAGYINRTLPDDLAGLATLALDLRWSWHHGSDQLWRAIEPDLWDATHNAWLVLNSVSVQHLQSLAGNREFLAIYRRQIRQHREFTEAATWYSDTHAGELDSGIAWFSMEFGVSECLPLYSGGLGVLAGDFLKAASDLGVPVIAIGLLYQQGYFRQALDANGEQLEFYPYNDPTMLPVVPLRDHEGLWLRIPVPFPGRTLRLRVWKGQVGRCELLLLDANDPMNEPGDRGVTSELYSGDREKRLQQEMVLGIGGWRLLERLGRHPSVCHINEGHPAFALVERAQAWQRLNGGDFETARIATRASNLFTTHTSVAAGFDHFPNTLTRLYLQPWLESAGNSLEALLSIANGGQEDLNMAGLALGMSGRFNAVSEIHQRVTQTIFQPWFGRWPARDIPAEYVTNGVHTPSWDSPEADQLWTAACGKDRWRRPMPQSCPLADTTDEALWQMRRAQRRRLVDYLRKRLLAQHCEQDFYHNRDAACGLMLDPETLTLGFARRFTAYKRLDLLLREPERLVAMLNNRDRPLQIVLAGKAHPKDEEGKAILHRWKTFSMRADVEGKVIFIEDYDLFVASQLVQGVDVWLNNPRHPWEACGTSGMKVLVNGGLNLSQYDGWWAEAWNEQVGWAIRPGASFEQLSQDPGHDASDADSLYRLLEEQVIPDFYELDERGLPDRWLHRVRSSMDQLTARYSANRMVREYVEQFYIPMARAGAERTPEQAAMLLQRQENLYRHWPRLRFGRLVQVEEEGQQLFTLDVYLDGLGLDQVEVDMVAEASDAGGRVVEPMQMIQALAGSTDSYQFQCRVAPRPEGHYTPRIRARDEQLNLPLEAPLILWFR</sequence>
<evidence type="ECO:0000256" key="1">
    <source>
        <dbReference type="ARBA" id="ARBA00001275"/>
    </source>
</evidence>
<dbReference type="PANTHER" id="PTHR42655:SF1">
    <property type="entry name" value="GLYCOGEN PHOSPHORYLASE"/>
    <property type="match status" value="1"/>
</dbReference>
<comment type="caution">
    <text evidence="6">The sequence shown here is derived from an EMBL/GenBank/DDBJ whole genome shotgun (WGS) entry which is preliminary data.</text>
</comment>
<keyword evidence="4" id="KW-0663">Pyridoxal phosphate</keyword>
<dbReference type="Pfam" id="PF11897">
    <property type="entry name" value="DUF3417"/>
    <property type="match status" value="1"/>
</dbReference>
<dbReference type="InterPro" id="IPR011834">
    <property type="entry name" value="Agluc_phsphrylas"/>
</dbReference>
<comment type="similarity">
    <text evidence="2">Belongs to the glycogen phosphorylase family.</text>
</comment>
<dbReference type="EMBL" id="JACHFE010000002">
    <property type="protein sequence ID" value="MBB5320539.1"/>
    <property type="molecule type" value="Genomic_DNA"/>
</dbReference>
<organism evidence="6 7">
    <name type="scientific">Marinobacter oulmenensis</name>
    <dbReference type="NCBI Taxonomy" id="643747"/>
    <lineage>
        <taxon>Bacteria</taxon>
        <taxon>Pseudomonadati</taxon>
        <taxon>Pseudomonadota</taxon>
        <taxon>Gammaproteobacteria</taxon>
        <taxon>Pseudomonadales</taxon>
        <taxon>Marinobacteraceae</taxon>
        <taxon>Marinobacter</taxon>
    </lineage>
</organism>
<accession>A0A840U5X9</accession>
<dbReference type="InterPro" id="IPR024517">
    <property type="entry name" value="Glycogen_phosphorylase_DUF3417"/>
</dbReference>
<dbReference type="AlphaFoldDB" id="A0A840U5X9"/>
<reference evidence="6 7" key="1">
    <citation type="submission" date="2020-08" db="EMBL/GenBank/DDBJ databases">
        <title>Genomic Encyclopedia of Type Strains, Phase IV (KMG-IV): sequencing the most valuable type-strain genomes for metagenomic binning, comparative biology and taxonomic classification.</title>
        <authorList>
            <person name="Goeker M."/>
        </authorList>
    </citation>
    <scope>NUCLEOTIDE SEQUENCE [LARGE SCALE GENOMIC DNA]</scope>
    <source>
        <strain evidence="6 7">DSM 22359</strain>
    </source>
</reference>
<dbReference type="Pfam" id="PF00343">
    <property type="entry name" value="Phosphorylase"/>
    <property type="match status" value="1"/>
</dbReference>
<dbReference type="GO" id="GO:0005975">
    <property type="term" value="P:carbohydrate metabolic process"/>
    <property type="evidence" value="ECO:0007669"/>
    <property type="project" value="InterPro"/>
</dbReference>
<name>A0A840U5X9_9GAMM</name>
<keyword evidence="7" id="KW-1185">Reference proteome</keyword>
<evidence type="ECO:0000313" key="6">
    <source>
        <dbReference type="EMBL" id="MBB5320539.1"/>
    </source>
</evidence>
<dbReference type="EC" id="2.4.1.1" evidence="6"/>
<protein>
    <submittedName>
        <fullName evidence="6">Starch phosphorylase</fullName>
        <ecNumber evidence="6">2.4.1.1</ecNumber>
    </submittedName>
</protein>
<evidence type="ECO:0000259" key="5">
    <source>
        <dbReference type="Pfam" id="PF11897"/>
    </source>
</evidence>
<keyword evidence="6" id="KW-0808">Transferase</keyword>
<dbReference type="Proteomes" id="UP000591735">
    <property type="component" value="Unassembled WGS sequence"/>
</dbReference>
<evidence type="ECO:0000313" key="7">
    <source>
        <dbReference type="Proteomes" id="UP000591735"/>
    </source>
</evidence>
<dbReference type="NCBIfam" id="TIGR02094">
    <property type="entry name" value="more_P_ylases"/>
    <property type="match status" value="1"/>
</dbReference>
<keyword evidence="6" id="KW-0328">Glycosyltransferase</keyword>
<gene>
    <name evidence="6" type="ORF">HNR38_001011</name>
</gene>
<dbReference type="GO" id="GO:0008184">
    <property type="term" value="F:glycogen phosphorylase activity"/>
    <property type="evidence" value="ECO:0007669"/>
    <property type="project" value="InterPro"/>
</dbReference>
<dbReference type="InterPro" id="IPR052182">
    <property type="entry name" value="Glycogen/Maltodextrin_Phosph"/>
</dbReference>
<dbReference type="Gene3D" id="3.40.50.2000">
    <property type="entry name" value="Glycogen Phosphorylase B"/>
    <property type="match status" value="3"/>
</dbReference>
<dbReference type="PANTHER" id="PTHR42655">
    <property type="entry name" value="GLYCOGEN PHOSPHORYLASE"/>
    <property type="match status" value="1"/>
</dbReference>
<evidence type="ECO:0000256" key="4">
    <source>
        <dbReference type="PIRSR" id="PIRSR000460-1"/>
    </source>
</evidence>
<feature type="modified residue" description="N6-(pyridoxal phosphate)lysine" evidence="4">
    <location>
        <position position="598"/>
    </location>
</feature>
<evidence type="ECO:0000256" key="3">
    <source>
        <dbReference type="ARBA" id="ARBA00022533"/>
    </source>
</evidence>
<keyword evidence="3" id="KW-0021">Allosteric enzyme</keyword>
<evidence type="ECO:0000256" key="2">
    <source>
        <dbReference type="ARBA" id="ARBA00006047"/>
    </source>
</evidence>
<feature type="domain" description="DUF3417" evidence="5">
    <location>
        <begin position="11"/>
        <end position="118"/>
    </location>
</feature>
<dbReference type="PIRSF" id="PIRSF000460">
    <property type="entry name" value="Pprylas_GlgP"/>
    <property type="match status" value="1"/>
</dbReference>
<dbReference type="GO" id="GO:0030170">
    <property type="term" value="F:pyridoxal phosphate binding"/>
    <property type="evidence" value="ECO:0007669"/>
    <property type="project" value="InterPro"/>
</dbReference>
<proteinExistence type="inferred from homology"/>
<dbReference type="InterPro" id="IPR000811">
    <property type="entry name" value="Glyco_trans_35"/>
</dbReference>
<dbReference type="RefSeq" id="WP_183700423.1">
    <property type="nucleotide sequence ID" value="NZ_JACHFE010000002.1"/>
</dbReference>